<name>A0A218ZA72_9HELO</name>
<evidence type="ECO:0000259" key="1">
    <source>
        <dbReference type="PROSITE" id="PS51502"/>
    </source>
</evidence>
<evidence type="ECO:0000313" key="3">
    <source>
        <dbReference type="Proteomes" id="UP000242519"/>
    </source>
</evidence>
<dbReference type="STRING" id="503106.A0A218ZA72"/>
<dbReference type="Gene3D" id="3.30.70.100">
    <property type="match status" value="2"/>
</dbReference>
<proteinExistence type="predicted"/>
<dbReference type="AlphaFoldDB" id="A0A218ZA72"/>
<feature type="domain" description="Stress-response A/B barrel" evidence="1">
    <location>
        <begin position="48"/>
        <end position="179"/>
    </location>
</feature>
<gene>
    <name evidence="2" type="ORF">B2J93_6995</name>
</gene>
<organism evidence="2 3">
    <name type="scientific">Diplocarpon coronariae</name>
    <dbReference type="NCBI Taxonomy" id="2795749"/>
    <lineage>
        <taxon>Eukaryota</taxon>
        <taxon>Fungi</taxon>
        <taxon>Dikarya</taxon>
        <taxon>Ascomycota</taxon>
        <taxon>Pezizomycotina</taxon>
        <taxon>Leotiomycetes</taxon>
        <taxon>Helotiales</taxon>
        <taxon>Drepanopezizaceae</taxon>
        <taxon>Diplocarpon</taxon>
    </lineage>
</organism>
<dbReference type="InterPro" id="IPR013097">
    <property type="entry name" value="Dabb"/>
</dbReference>
<protein>
    <recommendedName>
        <fullName evidence="1">Stress-response A/B barrel domain-containing protein</fullName>
    </recommendedName>
</protein>
<comment type="caution">
    <text evidence="2">The sequence shown here is derived from an EMBL/GenBank/DDBJ whole genome shotgun (WGS) entry which is preliminary data.</text>
</comment>
<reference evidence="2 3" key="1">
    <citation type="submission" date="2017-04" db="EMBL/GenBank/DDBJ databases">
        <title>Draft genome sequence of Marssonina coronaria NL1: causal agent of apple blotch.</title>
        <authorList>
            <person name="Cheng Q."/>
        </authorList>
    </citation>
    <scope>NUCLEOTIDE SEQUENCE [LARGE SCALE GENOMIC DNA]</scope>
    <source>
        <strain evidence="2 3">NL1</strain>
    </source>
</reference>
<dbReference type="InterPro" id="IPR011008">
    <property type="entry name" value="Dimeric_a/b-barrel"/>
</dbReference>
<dbReference type="SUPFAM" id="SSF54909">
    <property type="entry name" value="Dimeric alpha+beta barrel"/>
    <property type="match status" value="2"/>
</dbReference>
<dbReference type="PROSITE" id="PS51502">
    <property type="entry name" value="S_R_A_B_BARREL"/>
    <property type="match status" value="1"/>
</dbReference>
<evidence type="ECO:0000313" key="2">
    <source>
        <dbReference type="EMBL" id="OWP04949.1"/>
    </source>
</evidence>
<dbReference type="OrthoDB" id="1601230at2759"/>
<keyword evidence="3" id="KW-1185">Reference proteome</keyword>
<dbReference type="InParanoid" id="A0A218ZA72"/>
<accession>A0A218ZA72</accession>
<dbReference type="EMBL" id="MZNU01000088">
    <property type="protein sequence ID" value="OWP04949.1"/>
    <property type="molecule type" value="Genomic_DNA"/>
</dbReference>
<dbReference type="Proteomes" id="UP000242519">
    <property type="component" value="Unassembled WGS sequence"/>
</dbReference>
<dbReference type="SMART" id="SM00886">
    <property type="entry name" value="Dabb"/>
    <property type="match status" value="1"/>
</dbReference>
<dbReference type="Pfam" id="PF07876">
    <property type="entry name" value="Dabb"/>
    <property type="match status" value="1"/>
</dbReference>
<sequence length="184" mass="20255">MNKSMQRSSPWKQTSVIVVVAISMLALVSFFMFPSSTAPSLLGSGTGIVHIVMFEYKEDAKAAEVTDVNAKMLALKDNCVHPRTRKPYVRMGAGGKQNSPEGLTVGALLPPNPYESHHVSEQVVRKYVDENSQGGVQYIFVMEFANEEDRAYYLDKDPVHVAFKSSIGGVIKKVQVVDFVPGVF</sequence>